<name>A0AAV3XHE6_9CYAN</name>
<reference evidence="1" key="1">
    <citation type="submission" date="2019-10" db="EMBL/GenBank/DDBJ databases">
        <title>Draft genome sequece of Microseira wollei NIES-4236.</title>
        <authorList>
            <person name="Yamaguchi H."/>
            <person name="Suzuki S."/>
            <person name="Kawachi M."/>
        </authorList>
    </citation>
    <scope>NUCLEOTIDE SEQUENCE</scope>
    <source>
        <strain evidence="1">NIES-4236</strain>
    </source>
</reference>
<sequence length="72" mass="8015">MGYRVGNKKQKPSASEALKASVGTNFHEISPLPTEQGAVLLRLILDTIFFPHLLERSPKFGQLLVRVKPVMN</sequence>
<proteinExistence type="predicted"/>
<evidence type="ECO:0000313" key="2">
    <source>
        <dbReference type="Proteomes" id="UP001050975"/>
    </source>
</evidence>
<protein>
    <recommendedName>
        <fullName evidence="3">Transposase</fullName>
    </recommendedName>
</protein>
<evidence type="ECO:0008006" key="3">
    <source>
        <dbReference type="Google" id="ProtNLM"/>
    </source>
</evidence>
<organism evidence="1 2">
    <name type="scientific">Microseira wollei NIES-4236</name>
    <dbReference type="NCBI Taxonomy" id="2530354"/>
    <lineage>
        <taxon>Bacteria</taxon>
        <taxon>Bacillati</taxon>
        <taxon>Cyanobacteriota</taxon>
        <taxon>Cyanophyceae</taxon>
        <taxon>Oscillatoriophycideae</taxon>
        <taxon>Aerosakkonematales</taxon>
        <taxon>Aerosakkonemataceae</taxon>
        <taxon>Microseira</taxon>
    </lineage>
</organism>
<dbReference type="Proteomes" id="UP001050975">
    <property type="component" value="Unassembled WGS sequence"/>
</dbReference>
<dbReference type="AlphaFoldDB" id="A0AAV3XHE6"/>
<keyword evidence="2" id="KW-1185">Reference proteome</keyword>
<dbReference type="EMBL" id="BLAY01000102">
    <property type="protein sequence ID" value="GET40876.1"/>
    <property type="molecule type" value="Genomic_DNA"/>
</dbReference>
<comment type="caution">
    <text evidence="1">The sequence shown here is derived from an EMBL/GenBank/DDBJ whole genome shotgun (WGS) entry which is preliminary data.</text>
</comment>
<gene>
    <name evidence="1" type="ORF">MiSe_56880</name>
</gene>
<accession>A0AAV3XHE6</accession>
<evidence type="ECO:0000313" key="1">
    <source>
        <dbReference type="EMBL" id="GET40876.1"/>
    </source>
</evidence>